<dbReference type="EMBL" id="LXXM01000169">
    <property type="protein sequence ID" value="PZS92111.1"/>
    <property type="molecule type" value="Genomic_DNA"/>
</dbReference>
<evidence type="ECO:0000313" key="5">
    <source>
        <dbReference type="Proteomes" id="UP000249614"/>
    </source>
</evidence>
<dbReference type="PANTHER" id="PTHR42776:SF27">
    <property type="entry name" value="DIPEPTIDYL PEPTIDASE FAMILY MEMBER 6"/>
    <property type="match status" value="1"/>
</dbReference>
<feature type="chain" id="PRO_5015876312" evidence="2">
    <location>
        <begin position="24"/>
        <end position="662"/>
    </location>
</feature>
<evidence type="ECO:0000256" key="1">
    <source>
        <dbReference type="ARBA" id="ARBA00022801"/>
    </source>
</evidence>
<dbReference type="SUPFAM" id="SSF53474">
    <property type="entry name" value="alpha/beta-Hydrolases"/>
    <property type="match status" value="1"/>
</dbReference>
<dbReference type="AlphaFoldDB" id="A0A2W6I8Z1"/>
<feature type="signal peptide" evidence="2">
    <location>
        <begin position="1"/>
        <end position="23"/>
    </location>
</feature>
<dbReference type="SUPFAM" id="SSF82171">
    <property type="entry name" value="DPP6 N-terminal domain-like"/>
    <property type="match status" value="1"/>
</dbReference>
<sequence>MQKMILAASLAVFGSVAAAGAGAVDLTQYLRRETFTDIKISPGGEYVAATVPMEDYTAIAVLRLKDKQIVGSFRPPRRNHAQTFDWVSNERLLIGLAQKWGALDQPNLTGELYAIDANGSRGELLVGYRVESKGPGTRIQPKTVEAVAAFLADDLPGDERNVLVTVWPFTDDPYTRIERMDVSSGRRSRVVGSPVRRGEFTTDGQGEVRFVHGAGTDNINKLYYRERSGESWKLVNDEQVSKRIETAVGFSADGNLAYLEVQQAQGPDAIVSWNPQTGERHAVLRDDVVDPYRIIRRPGSHEPVGALYLGDTPRTRFFDEASAEARLYRSLEAALGGAVYITSSTRDGRVVLVETWSGTNPGDFYVYDTEARKAEHLISRSEWIDARNSASVKAIALKARDGMPLHGFLTLPQGSDGRNLPMVVMPHGGPFDVFDSGQYDRETQMLAAAGYAVLQVNFRGSGNYGRAHTQAGALQWGAAMQDDVTDATRWAIGEGIADARRICIYGASYGAYSAMMGAAREPGLYQCAAGYVGVYDLPLMYTRGDIQDRGSGVTYLREWLGDPAQLGAVSPVNLAERIKVPVFLAAGGEDKRAPIQHTERMEAALKRAGTPVESLYYTTEGHGFYTEAHRSEYYGKLLAFLSRSLGGKTATTVAADGKGKAP</sequence>
<reference evidence="4 5" key="1">
    <citation type="submission" date="2016-05" db="EMBL/GenBank/DDBJ databases">
        <authorList>
            <person name="Lavstsen T."/>
            <person name="Jespersen J.S."/>
        </authorList>
    </citation>
    <scope>NUCLEOTIDE SEQUENCE [LARGE SCALE GENOMIC DNA]</scope>
    <source>
        <strain evidence="4 5">SM-5815</strain>
    </source>
</reference>
<dbReference type="RefSeq" id="WP_111112275.1">
    <property type="nucleotide sequence ID" value="NZ_LXXM01000169.1"/>
</dbReference>
<dbReference type="InterPro" id="IPR001375">
    <property type="entry name" value="Peptidase_S9_cat"/>
</dbReference>
<gene>
    <name evidence="4" type="ORF">A7X83_07340</name>
</gene>
<dbReference type="Proteomes" id="UP000249614">
    <property type="component" value="Unassembled WGS sequence"/>
</dbReference>
<dbReference type="GO" id="GO:0006508">
    <property type="term" value="P:proteolysis"/>
    <property type="evidence" value="ECO:0007669"/>
    <property type="project" value="InterPro"/>
</dbReference>
<dbReference type="InterPro" id="IPR029058">
    <property type="entry name" value="AB_hydrolase_fold"/>
</dbReference>
<keyword evidence="2" id="KW-0732">Signal</keyword>
<dbReference type="Pfam" id="PF00326">
    <property type="entry name" value="Peptidase_S9"/>
    <property type="match status" value="1"/>
</dbReference>
<keyword evidence="1" id="KW-0378">Hydrolase</keyword>
<dbReference type="Gene3D" id="3.40.50.1820">
    <property type="entry name" value="alpha/beta hydrolase"/>
    <property type="match status" value="1"/>
</dbReference>
<evidence type="ECO:0000313" key="4">
    <source>
        <dbReference type="EMBL" id="PZS92111.1"/>
    </source>
</evidence>
<protein>
    <submittedName>
        <fullName evidence="4">Peptidase S9</fullName>
    </submittedName>
</protein>
<feature type="domain" description="Peptidase S9 prolyl oligopeptidase catalytic" evidence="3">
    <location>
        <begin position="439"/>
        <end position="647"/>
    </location>
</feature>
<dbReference type="PANTHER" id="PTHR42776">
    <property type="entry name" value="SERINE PEPTIDASE S9 FAMILY MEMBER"/>
    <property type="match status" value="1"/>
</dbReference>
<dbReference type="GO" id="GO:0004252">
    <property type="term" value="F:serine-type endopeptidase activity"/>
    <property type="evidence" value="ECO:0007669"/>
    <property type="project" value="TreeGrafter"/>
</dbReference>
<name>A0A2W6I8Z1_STEMA</name>
<evidence type="ECO:0000259" key="3">
    <source>
        <dbReference type="Pfam" id="PF00326"/>
    </source>
</evidence>
<accession>A0A2W6I8Z1</accession>
<comment type="caution">
    <text evidence="4">The sequence shown here is derived from an EMBL/GenBank/DDBJ whole genome shotgun (WGS) entry which is preliminary data.</text>
</comment>
<organism evidence="4 5">
    <name type="scientific">Stenotrophomonas maltophilia</name>
    <name type="common">Pseudomonas maltophilia</name>
    <name type="synonym">Xanthomonas maltophilia</name>
    <dbReference type="NCBI Taxonomy" id="40324"/>
    <lineage>
        <taxon>Bacteria</taxon>
        <taxon>Pseudomonadati</taxon>
        <taxon>Pseudomonadota</taxon>
        <taxon>Gammaproteobacteria</taxon>
        <taxon>Lysobacterales</taxon>
        <taxon>Lysobacteraceae</taxon>
        <taxon>Stenotrophomonas</taxon>
        <taxon>Stenotrophomonas maltophilia group</taxon>
    </lineage>
</organism>
<evidence type="ECO:0000256" key="2">
    <source>
        <dbReference type="SAM" id="SignalP"/>
    </source>
</evidence>
<proteinExistence type="predicted"/>